<organism evidence="4 5">
    <name type="scientific">Arthrobacter woluwensis</name>
    <dbReference type="NCBI Taxonomy" id="156980"/>
    <lineage>
        <taxon>Bacteria</taxon>
        <taxon>Bacillati</taxon>
        <taxon>Actinomycetota</taxon>
        <taxon>Actinomycetes</taxon>
        <taxon>Micrococcales</taxon>
        <taxon>Micrococcaceae</taxon>
        <taxon>Arthrobacter</taxon>
    </lineage>
</organism>
<name>A0A1H4JTC5_9MICC</name>
<feature type="domain" description="Lsr2 DNA-binding" evidence="3">
    <location>
        <begin position="71"/>
        <end position="105"/>
    </location>
</feature>
<accession>A0A1H4JTC5</accession>
<keyword evidence="5" id="KW-1185">Reference proteome</keyword>
<dbReference type="OrthoDB" id="4113332at2"/>
<proteinExistence type="predicted"/>
<sequence>MAQRVKIILVDDVDGGVADETIRFGLDGNNYEIDLSAENAQKFRGAFEEYITVARRVTSTTRTPKRAAAKGQDTAQIRKWAQENGYKVSSRGRVHADIIEAYHKANS</sequence>
<feature type="domain" description="Lsr2 dimerization" evidence="2">
    <location>
        <begin position="1"/>
        <end position="57"/>
    </location>
</feature>
<evidence type="ECO:0000256" key="1">
    <source>
        <dbReference type="ARBA" id="ARBA00023125"/>
    </source>
</evidence>
<dbReference type="RefSeq" id="WP_066213296.1">
    <property type="nucleotide sequence ID" value="NZ_CP049819.1"/>
</dbReference>
<evidence type="ECO:0000259" key="3">
    <source>
        <dbReference type="Pfam" id="PF23359"/>
    </source>
</evidence>
<dbReference type="InterPro" id="IPR055370">
    <property type="entry name" value="Lsr2_DNA-bd"/>
</dbReference>
<dbReference type="Pfam" id="PF11774">
    <property type="entry name" value="Lsr2"/>
    <property type="match status" value="1"/>
</dbReference>
<keyword evidence="1" id="KW-0238">DNA-binding</keyword>
<dbReference type="InterPro" id="IPR042261">
    <property type="entry name" value="Lsr2-like_dimerization"/>
</dbReference>
<evidence type="ECO:0000313" key="5">
    <source>
        <dbReference type="Proteomes" id="UP000182652"/>
    </source>
</evidence>
<gene>
    <name evidence="4" type="ORF">SAMN04489745_0370</name>
</gene>
<dbReference type="InterPro" id="IPR024412">
    <property type="entry name" value="Lsr2_dim_dom"/>
</dbReference>
<dbReference type="Pfam" id="PF23359">
    <property type="entry name" value="Lsr2_DNA-bd"/>
    <property type="match status" value="1"/>
</dbReference>
<dbReference type="Proteomes" id="UP000182652">
    <property type="component" value="Unassembled WGS sequence"/>
</dbReference>
<dbReference type="GO" id="GO:0003677">
    <property type="term" value="F:DNA binding"/>
    <property type="evidence" value="ECO:0007669"/>
    <property type="project" value="UniProtKB-KW"/>
</dbReference>
<dbReference type="STRING" id="156980.SAMN04489745_0370"/>
<dbReference type="Gene3D" id="4.10.320.10">
    <property type="entry name" value="E3-binding domain"/>
    <property type="match status" value="1"/>
</dbReference>
<dbReference type="EMBL" id="FNSN01000003">
    <property type="protein sequence ID" value="SEB49493.1"/>
    <property type="molecule type" value="Genomic_DNA"/>
</dbReference>
<dbReference type="InterPro" id="IPR036625">
    <property type="entry name" value="E3-bd_dom_sf"/>
</dbReference>
<dbReference type="AlphaFoldDB" id="A0A1H4JTC5"/>
<reference evidence="4 5" key="1">
    <citation type="submission" date="2016-10" db="EMBL/GenBank/DDBJ databases">
        <authorList>
            <person name="de Groot N.N."/>
        </authorList>
    </citation>
    <scope>NUCLEOTIDE SEQUENCE [LARGE SCALE GENOMIC DNA]</scope>
    <source>
        <strain evidence="4 5">DSM 10495</strain>
    </source>
</reference>
<protein>
    <submittedName>
        <fullName evidence="4">Lsr2 protein</fullName>
    </submittedName>
</protein>
<evidence type="ECO:0000313" key="4">
    <source>
        <dbReference type="EMBL" id="SEB49493.1"/>
    </source>
</evidence>
<dbReference type="GO" id="GO:0016746">
    <property type="term" value="F:acyltransferase activity"/>
    <property type="evidence" value="ECO:0007669"/>
    <property type="project" value="InterPro"/>
</dbReference>
<evidence type="ECO:0000259" key="2">
    <source>
        <dbReference type="Pfam" id="PF11774"/>
    </source>
</evidence>
<dbReference type="Gene3D" id="3.30.60.230">
    <property type="entry name" value="Lsr2, dimerization domain"/>
    <property type="match status" value="1"/>
</dbReference>